<proteinExistence type="predicted"/>
<organism evidence="1 2">
    <name type="scientific">Carya illinoinensis</name>
    <name type="common">Pecan</name>
    <dbReference type="NCBI Taxonomy" id="32201"/>
    <lineage>
        <taxon>Eukaryota</taxon>
        <taxon>Viridiplantae</taxon>
        <taxon>Streptophyta</taxon>
        <taxon>Embryophyta</taxon>
        <taxon>Tracheophyta</taxon>
        <taxon>Spermatophyta</taxon>
        <taxon>Magnoliopsida</taxon>
        <taxon>eudicotyledons</taxon>
        <taxon>Gunneridae</taxon>
        <taxon>Pentapetalae</taxon>
        <taxon>rosids</taxon>
        <taxon>fabids</taxon>
        <taxon>Fagales</taxon>
        <taxon>Juglandaceae</taxon>
        <taxon>Carya</taxon>
    </lineage>
</organism>
<comment type="caution">
    <text evidence="1">The sequence shown here is derived from an EMBL/GenBank/DDBJ whole genome shotgun (WGS) entry which is preliminary data.</text>
</comment>
<name>A0A8T1N925_CARIL</name>
<protein>
    <submittedName>
        <fullName evidence="1">Uncharacterized protein</fullName>
    </submittedName>
</protein>
<reference evidence="1" key="1">
    <citation type="submission" date="2020-12" db="EMBL/GenBank/DDBJ databases">
        <title>WGS assembly of Carya illinoinensis cv. Pawnee.</title>
        <authorList>
            <person name="Platts A."/>
            <person name="Shu S."/>
            <person name="Wright S."/>
            <person name="Barry K."/>
            <person name="Edger P."/>
            <person name="Pires J.C."/>
            <person name="Schmutz J."/>
        </authorList>
    </citation>
    <scope>NUCLEOTIDE SEQUENCE</scope>
    <source>
        <tissue evidence="1">Leaf</tissue>
    </source>
</reference>
<dbReference type="AlphaFoldDB" id="A0A8T1N925"/>
<dbReference type="EMBL" id="CM031823">
    <property type="protein sequence ID" value="KAG6628206.1"/>
    <property type="molecule type" value="Genomic_DNA"/>
</dbReference>
<evidence type="ECO:0000313" key="1">
    <source>
        <dbReference type="EMBL" id="KAG6628206.1"/>
    </source>
</evidence>
<dbReference type="Proteomes" id="UP000811609">
    <property type="component" value="Chromosome 15"/>
</dbReference>
<gene>
    <name evidence="1" type="ORF">CIPAW_15G185800</name>
</gene>
<accession>A0A8T1N925</accession>
<sequence>MHKTQGLIEQEVFSATERGIKSFEIRTYFPNVAVIKCLDYFIVEAYLFRWLC</sequence>
<evidence type="ECO:0000313" key="2">
    <source>
        <dbReference type="Proteomes" id="UP000811609"/>
    </source>
</evidence>
<keyword evidence="2" id="KW-1185">Reference proteome</keyword>